<proteinExistence type="predicted"/>
<evidence type="ECO:0000313" key="1">
    <source>
        <dbReference type="EMBL" id="RDB28852.1"/>
    </source>
</evidence>
<name>A0A369K5J7_HYPMA</name>
<dbReference type="AlphaFoldDB" id="A0A369K5J7"/>
<dbReference type="InParanoid" id="A0A369K5J7"/>
<keyword evidence="2" id="KW-1185">Reference proteome</keyword>
<accession>A0A369K5J7</accession>
<sequence length="280" mass="30347">MPSVIRTILVALHATAFVALSGLSLSTTYAVASPLPAPLTRVIHDYKRVNVSTHRTSPSLKNSKSKRDPWAIVSYSSRRSVLAKAISARDRVLHPPTTLDPRLAKYYRGAVEHSQNLRKLAARSAPLKEGSTLRRDSAHPDIRNAAVVELSSFNQNMAGMQAILGANSADKRSADKRGADKGLANYDRTNDLETLLKDVVNLHKDTLKSVSILVYNIPILGPILGPIVYQLKCILDDLLDCVEDLTDAIINALQPLLRALIGTASTLACKSGVELLGLCI</sequence>
<reference evidence="1" key="1">
    <citation type="submission" date="2018-04" db="EMBL/GenBank/DDBJ databases">
        <title>Whole genome sequencing of Hypsizygus marmoreus.</title>
        <authorList>
            <person name="Choi I.-G."/>
            <person name="Min B."/>
            <person name="Kim J.-G."/>
            <person name="Kim S."/>
            <person name="Oh Y.-L."/>
            <person name="Kong W.-S."/>
            <person name="Park H."/>
            <person name="Jeong J."/>
            <person name="Song E.-S."/>
        </authorList>
    </citation>
    <scope>NUCLEOTIDE SEQUENCE [LARGE SCALE GENOMIC DNA]</scope>
    <source>
        <strain evidence="1">51987-8</strain>
    </source>
</reference>
<protein>
    <submittedName>
        <fullName evidence="1">Uncharacterized protein</fullName>
    </submittedName>
</protein>
<comment type="caution">
    <text evidence="1">The sequence shown here is derived from an EMBL/GenBank/DDBJ whole genome shotgun (WGS) entry which is preliminary data.</text>
</comment>
<dbReference type="EMBL" id="LUEZ02000010">
    <property type="protein sequence ID" value="RDB28852.1"/>
    <property type="molecule type" value="Genomic_DNA"/>
</dbReference>
<dbReference type="Proteomes" id="UP000076154">
    <property type="component" value="Unassembled WGS sequence"/>
</dbReference>
<dbReference type="OrthoDB" id="2497682at2759"/>
<organism evidence="1 2">
    <name type="scientific">Hypsizygus marmoreus</name>
    <name type="common">White beech mushroom</name>
    <name type="synonym">Agaricus marmoreus</name>
    <dbReference type="NCBI Taxonomy" id="39966"/>
    <lineage>
        <taxon>Eukaryota</taxon>
        <taxon>Fungi</taxon>
        <taxon>Dikarya</taxon>
        <taxon>Basidiomycota</taxon>
        <taxon>Agaricomycotina</taxon>
        <taxon>Agaricomycetes</taxon>
        <taxon>Agaricomycetidae</taxon>
        <taxon>Agaricales</taxon>
        <taxon>Tricholomatineae</taxon>
        <taxon>Lyophyllaceae</taxon>
        <taxon>Hypsizygus</taxon>
    </lineage>
</organism>
<evidence type="ECO:0000313" key="2">
    <source>
        <dbReference type="Proteomes" id="UP000076154"/>
    </source>
</evidence>
<gene>
    <name evidence="1" type="ORF">Hypma_015509</name>
</gene>